<dbReference type="Proteomes" id="UP000032210">
    <property type="component" value="Unassembled WGS sequence"/>
</dbReference>
<sequence>MLAKIVNDNAANLEKRDALAFFASKLAPTEYELDGSLIITKLEKNHG</sequence>
<organism evidence="1 2">
    <name type="scientific">Pseudomonas fluorescens</name>
    <dbReference type="NCBI Taxonomy" id="294"/>
    <lineage>
        <taxon>Bacteria</taxon>
        <taxon>Pseudomonadati</taxon>
        <taxon>Pseudomonadota</taxon>
        <taxon>Gammaproteobacteria</taxon>
        <taxon>Pseudomonadales</taxon>
        <taxon>Pseudomonadaceae</taxon>
        <taxon>Pseudomonas</taxon>
    </lineage>
</organism>
<dbReference type="AlphaFoldDB" id="A0A0D0TNX9"/>
<name>A0A0D0TNX9_PSEFL</name>
<protein>
    <submittedName>
        <fullName evidence="1">Uncharacterized protein</fullName>
    </submittedName>
</protein>
<evidence type="ECO:0000313" key="1">
    <source>
        <dbReference type="EMBL" id="KIR23559.1"/>
    </source>
</evidence>
<reference evidence="1 2" key="1">
    <citation type="submission" date="2015-01" db="EMBL/GenBank/DDBJ databases">
        <title>Genome sequence of the beneficial rhizobacterium Pseudomonas fluorescens 2-79.</title>
        <authorList>
            <person name="Thuermer A."/>
            <person name="Daniel R."/>
        </authorList>
    </citation>
    <scope>NUCLEOTIDE SEQUENCE [LARGE SCALE GENOMIC DNA]</scope>
    <source>
        <strain evidence="1 2">2-79</strain>
    </source>
</reference>
<comment type="caution">
    <text evidence="1">The sequence shown here is derived from an EMBL/GenBank/DDBJ whole genome shotgun (WGS) entry which is preliminary data.</text>
</comment>
<evidence type="ECO:0000313" key="2">
    <source>
        <dbReference type="Proteomes" id="UP000032210"/>
    </source>
</evidence>
<gene>
    <name evidence="1" type="ORF">PFLU3_09100</name>
</gene>
<dbReference type="EMBL" id="JXCQ01000006">
    <property type="protein sequence ID" value="KIR23559.1"/>
    <property type="molecule type" value="Genomic_DNA"/>
</dbReference>
<dbReference type="PATRIC" id="fig|294.125.peg.934"/>
<proteinExistence type="predicted"/>
<dbReference type="RefSeq" id="WP_164486652.1">
    <property type="nucleotide sequence ID" value="NZ_JXCQ01000006.1"/>
</dbReference>
<accession>A0A0D0TNX9</accession>